<feature type="compositionally biased region" description="Basic and acidic residues" evidence="1">
    <location>
        <begin position="284"/>
        <end position="303"/>
    </location>
</feature>
<dbReference type="OrthoDB" id="2017974at2759"/>
<evidence type="ECO:0000256" key="1">
    <source>
        <dbReference type="SAM" id="MobiDB-lite"/>
    </source>
</evidence>
<sequence>MYDDVQMDHEPVPARPSESSNTAATPIFPSHQYIYIAIDTNVLISHLDLVKKVYFKLQGSSVAQSARTTQAQASSATRHKTDQLKETCLLLPCIVLDELDRFKMKGPAWSSPPAATSMYTPSQGQASGPMLSLISNDSLDLSMHRPGNLSRNRNGPNDLQSSAREAVAWLFEVLRAEEQRQVKVDKKKSGSPSIPQIWRSIRFQKRDEKMGVGILNLPKKADTQILDCCRYFSSAFQGGSQVVLWTDDRNLRLQAEVHNVPTIGYPSLSAQSILNEVRQRLDHDQVSNREIPEVSKSPTETKPRPVLTGDISMWDPANRPEGSSPVKELSKKQKARAKKAQKKTEVAVSPSLQPTLRNIDARLSQIIPIQLYSFLLSKLFNDDPVRLRGFLTADDPGPGIWDTRHCLHLIEKSWTGLSLSGGFPPETLAVMWEGTAWLRGFWEWYTEPSRAHLRPGGTAAEKMSGNLDAMHIDEAHPRQPQSNADNEALCRDWTSAGQALILVFGGLMKDDARHELEEVVRWMNSGT</sequence>
<feature type="compositionally biased region" description="Basic residues" evidence="1">
    <location>
        <begin position="332"/>
        <end position="341"/>
    </location>
</feature>
<comment type="caution">
    <text evidence="3">The sequence shown here is derived from an EMBL/GenBank/DDBJ whole genome shotgun (WGS) entry which is preliminary data.</text>
</comment>
<dbReference type="PANTHER" id="PTHR16161">
    <property type="entry name" value="TRANSCRIPTIONAL PROTEIN SWT1"/>
    <property type="match status" value="1"/>
</dbReference>
<dbReference type="AlphaFoldDB" id="A0A8K0NRZ6"/>
<dbReference type="Gene3D" id="3.40.50.1010">
    <property type="entry name" value="5'-nuclease"/>
    <property type="match status" value="1"/>
</dbReference>
<dbReference type="EMBL" id="JABELV010000026">
    <property type="protein sequence ID" value="KAG7562771.1"/>
    <property type="molecule type" value="Genomic_DNA"/>
</dbReference>
<dbReference type="InterPro" id="IPR052626">
    <property type="entry name" value="SWT1_Regulator"/>
</dbReference>
<gene>
    <name evidence="3" type="ORF">FFLO_01832</name>
</gene>
<keyword evidence="4" id="KW-1185">Reference proteome</keyword>
<evidence type="ECO:0000259" key="2">
    <source>
        <dbReference type="Pfam" id="PF13638"/>
    </source>
</evidence>
<dbReference type="InterPro" id="IPR002716">
    <property type="entry name" value="PIN_dom"/>
</dbReference>
<name>A0A8K0NRZ6_9TREE</name>
<dbReference type="Pfam" id="PF13638">
    <property type="entry name" value="PIN_4"/>
    <property type="match status" value="1"/>
</dbReference>
<evidence type="ECO:0000313" key="4">
    <source>
        <dbReference type="Proteomes" id="UP000812966"/>
    </source>
</evidence>
<organism evidence="3 4">
    <name type="scientific">Filobasidium floriforme</name>
    <dbReference type="NCBI Taxonomy" id="5210"/>
    <lineage>
        <taxon>Eukaryota</taxon>
        <taxon>Fungi</taxon>
        <taxon>Dikarya</taxon>
        <taxon>Basidiomycota</taxon>
        <taxon>Agaricomycotina</taxon>
        <taxon>Tremellomycetes</taxon>
        <taxon>Filobasidiales</taxon>
        <taxon>Filobasidiaceae</taxon>
        <taxon>Filobasidium</taxon>
    </lineage>
</organism>
<feature type="compositionally biased region" description="Basic and acidic residues" evidence="1">
    <location>
        <begin position="1"/>
        <end position="12"/>
    </location>
</feature>
<dbReference type="Proteomes" id="UP000812966">
    <property type="component" value="Unassembled WGS sequence"/>
</dbReference>
<dbReference type="PANTHER" id="PTHR16161:SF0">
    <property type="entry name" value="TRANSCRIPTIONAL PROTEIN SWT1"/>
    <property type="match status" value="1"/>
</dbReference>
<feature type="region of interest" description="Disordered" evidence="1">
    <location>
        <begin position="284"/>
        <end position="346"/>
    </location>
</feature>
<dbReference type="GO" id="GO:0005634">
    <property type="term" value="C:nucleus"/>
    <property type="evidence" value="ECO:0007669"/>
    <property type="project" value="TreeGrafter"/>
</dbReference>
<evidence type="ECO:0000313" key="3">
    <source>
        <dbReference type="EMBL" id="KAG7562771.1"/>
    </source>
</evidence>
<proteinExistence type="predicted"/>
<reference evidence="3" key="1">
    <citation type="submission" date="2020-04" db="EMBL/GenBank/DDBJ databases">
        <title>Analysis of mating type loci in Filobasidium floriforme.</title>
        <authorList>
            <person name="Nowrousian M."/>
        </authorList>
    </citation>
    <scope>NUCLEOTIDE SEQUENCE</scope>
    <source>
        <strain evidence="3">CBS 6242</strain>
    </source>
</reference>
<accession>A0A8K0NRZ6</accession>
<feature type="domain" description="PIN" evidence="2">
    <location>
        <begin position="38"/>
        <end position="265"/>
    </location>
</feature>
<protein>
    <recommendedName>
        <fullName evidence="2">PIN domain-containing protein</fullName>
    </recommendedName>
</protein>
<feature type="region of interest" description="Disordered" evidence="1">
    <location>
        <begin position="1"/>
        <end position="23"/>
    </location>
</feature>